<accession>A0ABV6FMB5</accession>
<sequence>MEPWEAYKVKPAGGFRPIDNSLQPFDKISHTSHVEQALNIVLDGAIKPGLVFDKSHLNTSRILVGWLSPNHWFKGYRYGNIKFDFDFQSLISGKNFYWVEVIEDYSPHACRILITDQDRSSLLKKYDPTLRDGPWFYDLTTNRHFFNGNFCLEFMFEDSLTLDLMSGFGFVDHHDNFCFLHRLKPHLCDQKGATGPTGGAKFLMKAAAREIDLFPIKKFLLDANGKYKTDILLAIQKISRQHKISSKYGGPIDIINPGSEALARAVLNAIVNKNMNEANLLADLFDDQDSLLCNIGHVIQATLEVGSISDVISELY</sequence>
<keyword evidence="2" id="KW-1185">Reference proteome</keyword>
<protein>
    <submittedName>
        <fullName evidence="1">Uncharacterized protein</fullName>
    </submittedName>
</protein>
<dbReference type="RefSeq" id="WP_379681926.1">
    <property type="nucleotide sequence ID" value="NZ_JBHLWP010000044.1"/>
</dbReference>
<gene>
    <name evidence="1" type="ORF">ACFFJK_22640</name>
</gene>
<reference evidence="1 2" key="1">
    <citation type="submission" date="2024-09" db="EMBL/GenBank/DDBJ databases">
        <authorList>
            <person name="Sun Q."/>
            <person name="Mori K."/>
        </authorList>
    </citation>
    <scope>NUCLEOTIDE SEQUENCE [LARGE SCALE GENOMIC DNA]</scope>
    <source>
        <strain evidence="1 2">CCM 7792</strain>
    </source>
</reference>
<name>A0ABV6FMB5_9BURK</name>
<dbReference type="EMBL" id="JBHLWP010000044">
    <property type="protein sequence ID" value="MFC0254681.1"/>
    <property type="molecule type" value="Genomic_DNA"/>
</dbReference>
<evidence type="ECO:0000313" key="2">
    <source>
        <dbReference type="Proteomes" id="UP001589773"/>
    </source>
</evidence>
<evidence type="ECO:0000313" key="1">
    <source>
        <dbReference type="EMBL" id="MFC0254681.1"/>
    </source>
</evidence>
<comment type="caution">
    <text evidence="1">The sequence shown here is derived from an EMBL/GenBank/DDBJ whole genome shotgun (WGS) entry which is preliminary data.</text>
</comment>
<dbReference type="Proteomes" id="UP001589773">
    <property type="component" value="Unassembled WGS sequence"/>
</dbReference>
<proteinExistence type="predicted"/>
<organism evidence="1 2">
    <name type="scientific">Massilia consociata</name>
    <dbReference type="NCBI Taxonomy" id="760117"/>
    <lineage>
        <taxon>Bacteria</taxon>
        <taxon>Pseudomonadati</taxon>
        <taxon>Pseudomonadota</taxon>
        <taxon>Betaproteobacteria</taxon>
        <taxon>Burkholderiales</taxon>
        <taxon>Oxalobacteraceae</taxon>
        <taxon>Telluria group</taxon>
        <taxon>Massilia</taxon>
    </lineage>
</organism>